<dbReference type="AlphaFoldDB" id="A0A9N7NMH4"/>
<dbReference type="GO" id="GO:0005634">
    <property type="term" value="C:nucleus"/>
    <property type="evidence" value="ECO:0007669"/>
    <property type="project" value="UniProtKB-SubCell"/>
</dbReference>
<evidence type="ECO:0000313" key="7">
    <source>
        <dbReference type="Proteomes" id="UP001153555"/>
    </source>
</evidence>
<sequence length="237" mass="25890">MQGHQGCLRNRQEALARAQRKTPSELRGELLKLKNPVEFADESPSIPSFTRNADGAVSGVSKSDSSKIPQFIRMDEHFPVTKISRLLPRKGTFKDDLPSKCVNNMKHSSFPMEQDKKQGQNLCVDTAASEGGKHSSNQNNNSTGKCIHNTFRSVKELSVGSEKLNGSSFVDMVKALRGLVSCESRSASAPLSESIDGTGNIVPHSFCSEIHIPGPKIPLDLTLKTSMRLQSSTPVIW</sequence>
<dbReference type="EMBL" id="CACSLK010027833">
    <property type="protein sequence ID" value="CAA0831832.1"/>
    <property type="molecule type" value="Genomic_DNA"/>
</dbReference>
<evidence type="ECO:0000256" key="5">
    <source>
        <dbReference type="SAM" id="MobiDB-lite"/>
    </source>
</evidence>
<evidence type="ECO:0000256" key="2">
    <source>
        <dbReference type="ARBA" id="ARBA00022473"/>
    </source>
</evidence>
<dbReference type="InterPro" id="IPR024861">
    <property type="entry name" value="Donson"/>
</dbReference>
<dbReference type="GO" id="GO:0033260">
    <property type="term" value="P:nuclear DNA replication"/>
    <property type="evidence" value="ECO:0007669"/>
    <property type="project" value="TreeGrafter"/>
</dbReference>
<comment type="subcellular location">
    <subcellularLocation>
        <location evidence="1">Nucleus</location>
    </subcellularLocation>
</comment>
<protein>
    <submittedName>
        <fullName evidence="6">Uncharacterized protein</fullName>
    </submittedName>
</protein>
<dbReference type="PANTHER" id="PTHR12972:SF0">
    <property type="entry name" value="PROTEIN DOWNSTREAM NEIGHBOR OF SON"/>
    <property type="match status" value="1"/>
</dbReference>
<keyword evidence="2" id="KW-0217">Developmental protein</keyword>
<dbReference type="PANTHER" id="PTHR12972">
    <property type="entry name" value="DOWNSTREAM NEIGHBOR OF SON"/>
    <property type="match status" value="1"/>
</dbReference>
<keyword evidence="3" id="KW-0539">Nucleus</keyword>
<proteinExistence type="inferred from homology"/>
<name>A0A9N7NMH4_STRHE</name>
<evidence type="ECO:0000256" key="1">
    <source>
        <dbReference type="ARBA" id="ARBA00004123"/>
    </source>
</evidence>
<accession>A0A9N7NMH4</accession>
<comment type="caution">
    <text evidence="6">The sequence shown here is derived from an EMBL/GenBank/DDBJ whole genome shotgun (WGS) entry which is preliminary data.</text>
</comment>
<keyword evidence="7" id="KW-1185">Reference proteome</keyword>
<feature type="region of interest" description="Disordered" evidence="5">
    <location>
        <begin position="1"/>
        <end position="28"/>
    </location>
</feature>
<comment type="similarity">
    <text evidence="4">Belongs to the DONSON family.</text>
</comment>
<dbReference type="OrthoDB" id="534063at2759"/>
<gene>
    <name evidence="6" type="ORF">SHERM_27144</name>
</gene>
<dbReference type="Proteomes" id="UP001153555">
    <property type="component" value="Unassembled WGS sequence"/>
</dbReference>
<reference evidence="6" key="1">
    <citation type="submission" date="2019-12" db="EMBL/GenBank/DDBJ databases">
        <authorList>
            <person name="Scholes J."/>
        </authorList>
    </citation>
    <scope>NUCLEOTIDE SEQUENCE</scope>
</reference>
<organism evidence="6 7">
    <name type="scientific">Striga hermonthica</name>
    <name type="common">Purple witchweed</name>
    <name type="synonym">Buchnera hermonthica</name>
    <dbReference type="NCBI Taxonomy" id="68872"/>
    <lineage>
        <taxon>Eukaryota</taxon>
        <taxon>Viridiplantae</taxon>
        <taxon>Streptophyta</taxon>
        <taxon>Embryophyta</taxon>
        <taxon>Tracheophyta</taxon>
        <taxon>Spermatophyta</taxon>
        <taxon>Magnoliopsida</taxon>
        <taxon>eudicotyledons</taxon>
        <taxon>Gunneridae</taxon>
        <taxon>Pentapetalae</taxon>
        <taxon>asterids</taxon>
        <taxon>lamiids</taxon>
        <taxon>Lamiales</taxon>
        <taxon>Orobanchaceae</taxon>
        <taxon>Buchnereae</taxon>
        <taxon>Striga</taxon>
    </lineage>
</organism>
<evidence type="ECO:0000256" key="4">
    <source>
        <dbReference type="ARBA" id="ARBA00025806"/>
    </source>
</evidence>
<evidence type="ECO:0000313" key="6">
    <source>
        <dbReference type="EMBL" id="CAA0831832.1"/>
    </source>
</evidence>
<feature type="region of interest" description="Disordered" evidence="5">
    <location>
        <begin position="41"/>
        <end position="63"/>
    </location>
</feature>
<evidence type="ECO:0000256" key="3">
    <source>
        <dbReference type="ARBA" id="ARBA00023242"/>
    </source>
</evidence>